<reference evidence="4" key="1">
    <citation type="submission" date="2020-11" db="EMBL/GenBank/DDBJ databases">
        <authorList>
            <consortium name="DOE Joint Genome Institute"/>
            <person name="Ahrendt S."/>
            <person name="Riley R."/>
            <person name="Andreopoulos W."/>
            <person name="Labutti K."/>
            <person name="Pangilinan J."/>
            <person name="Ruiz-Duenas F.J."/>
            <person name="Barrasa J.M."/>
            <person name="Sanchez-Garcia M."/>
            <person name="Camarero S."/>
            <person name="Miyauchi S."/>
            <person name="Serrano A."/>
            <person name="Linde D."/>
            <person name="Babiker R."/>
            <person name="Drula E."/>
            <person name="Ayuso-Fernandez I."/>
            <person name="Pacheco R."/>
            <person name="Padilla G."/>
            <person name="Ferreira P."/>
            <person name="Barriuso J."/>
            <person name="Kellner H."/>
            <person name="Castanera R."/>
            <person name="Alfaro M."/>
            <person name="Ramirez L."/>
            <person name="Pisabarro A.G."/>
            <person name="Kuo A."/>
            <person name="Tritt A."/>
            <person name="Lipzen A."/>
            <person name="He G."/>
            <person name="Yan M."/>
            <person name="Ng V."/>
            <person name="Cullen D."/>
            <person name="Martin F."/>
            <person name="Rosso M.-N."/>
            <person name="Henrissat B."/>
            <person name="Hibbett D."/>
            <person name="Martinez A.T."/>
            <person name="Grigoriev I.V."/>
        </authorList>
    </citation>
    <scope>NUCLEOTIDE SEQUENCE</scope>
    <source>
        <strain evidence="4">CBS 506.95</strain>
    </source>
</reference>
<keyword evidence="5" id="KW-1185">Reference proteome</keyword>
<dbReference type="AlphaFoldDB" id="A0A9P6EHX9"/>
<protein>
    <submittedName>
        <fullName evidence="4">Uncharacterized protein</fullName>
    </submittedName>
</protein>
<gene>
    <name evidence="4" type="ORF">CPB83DRAFT_875528</name>
</gene>
<proteinExistence type="inferred from homology"/>
<dbReference type="Pfam" id="PF13561">
    <property type="entry name" value="adh_short_C2"/>
    <property type="match status" value="1"/>
</dbReference>
<comment type="caution">
    <text evidence="4">The sequence shown here is derived from an EMBL/GenBank/DDBJ whole genome shotgun (WGS) entry which is preliminary data.</text>
</comment>
<dbReference type="Gene3D" id="3.40.50.720">
    <property type="entry name" value="NAD(P)-binding Rossmann-like Domain"/>
    <property type="match status" value="1"/>
</dbReference>
<dbReference type="PRINTS" id="PR00081">
    <property type="entry name" value="GDHRDH"/>
</dbReference>
<dbReference type="PANTHER" id="PTHR48107">
    <property type="entry name" value="NADPH-DEPENDENT ALDEHYDE REDUCTASE-LIKE PROTEIN, CHLOROPLASTIC-RELATED"/>
    <property type="match status" value="1"/>
</dbReference>
<comment type="similarity">
    <text evidence="1">Belongs to the short-chain dehydrogenases/reductases (SDR) family.</text>
</comment>
<dbReference type="InterPro" id="IPR036291">
    <property type="entry name" value="NAD(P)-bd_dom_sf"/>
</dbReference>
<name>A0A9P6EHX9_9AGAR</name>
<dbReference type="FunFam" id="3.40.50.720:FF:000374">
    <property type="entry name" value="3-oxoacyl-(Acyl-carrier-protein) reductase"/>
    <property type="match status" value="1"/>
</dbReference>
<dbReference type="SUPFAM" id="SSF51735">
    <property type="entry name" value="NAD(P)-binding Rossmann-fold domains"/>
    <property type="match status" value="1"/>
</dbReference>
<dbReference type="Proteomes" id="UP000807306">
    <property type="component" value="Unassembled WGS sequence"/>
</dbReference>
<evidence type="ECO:0000313" key="5">
    <source>
        <dbReference type="Proteomes" id="UP000807306"/>
    </source>
</evidence>
<dbReference type="InterPro" id="IPR002347">
    <property type="entry name" value="SDR_fam"/>
</dbReference>
<keyword evidence="3" id="KW-0560">Oxidoreductase</keyword>
<dbReference type="PRINTS" id="PR00080">
    <property type="entry name" value="SDRFAMILY"/>
</dbReference>
<dbReference type="GO" id="GO:0016614">
    <property type="term" value="F:oxidoreductase activity, acting on CH-OH group of donors"/>
    <property type="evidence" value="ECO:0007669"/>
    <property type="project" value="UniProtKB-ARBA"/>
</dbReference>
<keyword evidence="2" id="KW-0521">NADP</keyword>
<evidence type="ECO:0000256" key="3">
    <source>
        <dbReference type="ARBA" id="ARBA00023002"/>
    </source>
</evidence>
<organism evidence="4 5">
    <name type="scientific">Crepidotus variabilis</name>
    <dbReference type="NCBI Taxonomy" id="179855"/>
    <lineage>
        <taxon>Eukaryota</taxon>
        <taxon>Fungi</taxon>
        <taxon>Dikarya</taxon>
        <taxon>Basidiomycota</taxon>
        <taxon>Agaricomycotina</taxon>
        <taxon>Agaricomycetes</taxon>
        <taxon>Agaricomycetidae</taxon>
        <taxon>Agaricales</taxon>
        <taxon>Agaricineae</taxon>
        <taxon>Crepidotaceae</taxon>
        <taxon>Crepidotus</taxon>
    </lineage>
</organism>
<dbReference type="EMBL" id="MU157846">
    <property type="protein sequence ID" value="KAF9529387.1"/>
    <property type="molecule type" value="Genomic_DNA"/>
</dbReference>
<evidence type="ECO:0000256" key="2">
    <source>
        <dbReference type="ARBA" id="ARBA00022857"/>
    </source>
</evidence>
<evidence type="ECO:0000256" key="1">
    <source>
        <dbReference type="ARBA" id="ARBA00006484"/>
    </source>
</evidence>
<dbReference type="OrthoDB" id="5327538at2759"/>
<dbReference type="InterPro" id="IPR020904">
    <property type="entry name" value="Sc_DH/Rdtase_CS"/>
</dbReference>
<dbReference type="PROSITE" id="PS00061">
    <property type="entry name" value="ADH_SHORT"/>
    <property type="match status" value="1"/>
</dbReference>
<sequence length="249" mass="26232">MASTSLAGKIAIVTGSSRGIGYAIAYELARRGAKVCIVFTTISSEYLADELISKIVALSNGSGATKIQADLSLLDSPRKVVEHTLSAFSSSNINILVNNAARELVKPLSSITPEDFSSVYDLNARGTLFMTQAIIPYLPQKRLGGGRIINVSSVGARQGFAALSLYNSSKAAMEGMTRCWAAELGAGGHTVNAVAPGPTESEMIKRIPTEINRLGTADDIAQIVAFLASEESRWITGQVISASGGLNMY</sequence>
<evidence type="ECO:0000313" key="4">
    <source>
        <dbReference type="EMBL" id="KAF9529387.1"/>
    </source>
</evidence>
<accession>A0A9P6EHX9</accession>
<dbReference type="PANTHER" id="PTHR48107:SF7">
    <property type="entry name" value="RE15974P"/>
    <property type="match status" value="1"/>
</dbReference>